<dbReference type="GO" id="GO:0004222">
    <property type="term" value="F:metalloendopeptidase activity"/>
    <property type="evidence" value="ECO:0007669"/>
    <property type="project" value="TreeGrafter"/>
</dbReference>
<dbReference type="GO" id="GO:0006508">
    <property type="term" value="P:proteolysis"/>
    <property type="evidence" value="ECO:0007669"/>
    <property type="project" value="TreeGrafter"/>
</dbReference>
<name>A0A9E2L5N3_9BACT</name>
<feature type="signal peptide" evidence="2">
    <location>
        <begin position="1"/>
        <end position="20"/>
    </location>
</feature>
<organism evidence="3 4">
    <name type="scientific">Candidatus Paraprevotella stercoravium</name>
    <dbReference type="NCBI Taxonomy" id="2838725"/>
    <lineage>
        <taxon>Bacteria</taxon>
        <taxon>Pseudomonadati</taxon>
        <taxon>Bacteroidota</taxon>
        <taxon>Bacteroidia</taxon>
        <taxon>Bacteroidales</taxon>
        <taxon>Prevotellaceae</taxon>
        <taxon>Paraprevotella</taxon>
    </lineage>
</organism>
<accession>A0A9E2L5N3</accession>
<dbReference type="GO" id="GO:0005615">
    <property type="term" value="C:extracellular space"/>
    <property type="evidence" value="ECO:0007669"/>
    <property type="project" value="TreeGrafter"/>
</dbReference>
<evidence type="ECO:0000313" key="3">
    <source>
        <dbReference type="EMBL" id="MBU3852253.1"/>
    </source>
</evidence>
<dbReference type="SUPFAM" id="SSF110296">
    <property type="entry name" value="Oligoxyloglucan reducing end-specific cellobiohydrolase"/>
    <property type="match status" value="2"/>
</dbReference>
<reference evidence="3" key="2">
    <citation type="submission" date="2021-04" db="EMBL/GenBank/DDBJ databases">
        <authorList>
            <person name="Gilroy R."/>
        </authorList>
    </citation>
    <scope>NUCLEOTIDE SEQUENCE</scope>
    <source>
        <strain evidence="3">G3-2149</strain>
    </source>
</reference>
<dbReference type="InterPro" id="IPR015943">
    <property type="entry name" value="WD40/YVTN_repeat-like_dom_sf"/>
</dbReference>
<dbReference type="InterPro" id="IPR043543">
    <property type="entry name" value="PAPPA/PAPPA2"/>
</dbReference>
<evidence type="ECO:0000256" key="1">
    <source>
        <dbReference type="SAM" id="MobiDB-lite"/>
    </source>
</evidence>
<dbReference type="CDD" id="cd15482">
    <property type="entry name" value="Sialidase_non-viral"/>
    <property type="match status" value="1"/>
</dbReference>
<dbReference type="GO" id="GO:0007166">
    <property type="term" value="P:cell surface receptor signaling pathway"/>
    <property type="evidence" value="ECO:0007669"/>
    <property type="project" value="TreeGrafter"/>
</dbReference>
<evidence type="ECO:0000313" key="4">
    <source>
        <dbReference type="Proteomes" id="UP000823865"/>
    </source>
</evidence>
<dbReference type="PANTHER" id="PTHR46130:SF3">
    <property type="entry name" value="CHROMOSOME UNDETERMINED SCAFFOLD_33, WHOLE GENOME SHOTGUN SEQUENCE"/>
    <property type="match status" value="1"/>
</dbReference>
<proteinExistence type="predicted"/>
<feature type="chain" id="PRO_5039550834" evidence="2">
    <location>
        <begin position="21"/>
        <end position="2290"/>
    </location>
</feature>
<dbReference type="EMBL" id="JAHLFU010000009">
    <property type="protein sequence ID" value="MBU3852253.1"/>
    <property type="molecule type" value="Genomic_DNA"/>
</dbReference>
<dbReference type="NCBIfam" id="TIGR04183">
    <property type="entry name" value="Por_Secre_tail"/>
    <property type="match status" value="1"/>
</dbReference>
<feature type="region of interest" description="Disordered" evidence="1">
    <location>
        <begin position="150"/>
        <end position="173"/>
    </location>
</feature>
<evidence type="ECO:0000256" key="2">
    <source>
        <dbReference type="SAM" id="SignalP"/>
    </source>
</evidence>
<reference evidence="3" key="1">
    <citation type="journal article" date="2021" name="PeerJ">
        <title>Extensive microbial diversity within the chicken gut microbiome revealed by metagenomics and culture.</title>
        <authorList>
            <person name="Gilroy R."/>
            <person name="Ravi A."/>
            <person name="Getino M."/>
            <person name="Pursley I."/>
            <person name="Horton D.L."/>
            <person name="Alikhan N.F."/>
            <person name="Baker D."/>
            <person name="Gharbi K."/>
            <person name="Hall N."/>
            <person name="Watson M."/>
            <person name="Adriaenssens E.M."/>
            <person name="Foster-Nyarko E."/>
            <person name="Jarju S."/>
            <person name="Secka A."/>
            <person name="Antonio M."/>
            <person name="Oren A."/>
            <person name="Chaudhuri R.R."/>
            <person name="La Ragione R."/>
            <person name="Hildebrand F."/>
            <person name="Pallen M.J."/>
        </authorList>
    </citation>
    <scope>NUCLEOTIDE SEQUENCE</scope>
    <source>
        <strain evidence="3">G3-2149</strain>
    </source>
</reference>
<sequence>MRKKAIPLFLLIPAVAWSIAGNLSDDHLTAIKNKLNSIPDSMFSSVKKEDLLADEVYMKLARDGWSQNEIKSIFGDYLKRNRSKVRGSLEYGRYAKQWLPTYGYIPGGDTIYQFADTAYNENMMRAVKSFALTKDGNDFNDYYLSEEYSPEPRLRGERQPGVFRPAKPKPSSGRIHWIQVHPTDPDKLMVIPDGSGICRTDDGGKHWELITDRIPERYHRNTATHSAIPVDPDDWNHLFAFMSNGNPVYETMDGGKTWTRVEGATHKGFKRGHAFRDSEGTLKFIGAVQNGGNNYWSSELWISENKGVTWRRVQIPDSLIDVRPENNVKGAWFQETAFHPKNRDLIFFPTSRAIYYFDNGGRPEVVNGVKKYVLKKLHFKVYNADSTQLRSEGYNFPFEATTQAFLNINPNNPNEMWFATGSRNVSFGSYSALYRTRDGGKTWITLQEPYHGIGSGRIYGNECPWGWLGGFGVNYADTRYLYGCSMSSGYSEDGGVNFREYAWGNRLKSLQADGNYYHVTNSRHNADNHAIVSHASGRVFRASDSGILMKDKNINNHEWTNIGGDMGQMLFYCIRVNEFGDQMMHGNTQDIDVQTYREGRWGNWRGYEGSTAFINPYSNMGYYPSGGGGIDGLDYGSWVGHDVKADVCTGNWYVQQNEKLFIIEDFGKKSRRVKIQSAAGEDQNVNSYVLSRNNPSNDGSTVWVRTGGSWFRYSHDNGNTFTYAYQVANLNNVQTFAADPNDWTKLYIVAKSGSDSKIYLCDMVKKTILQDLTYNLPKNMTCNTLFLHEGSGDLYFYNSSTGIFILENGSTEWKFWMKGYNAAKSGSVIINYTTQEMVLHDYGRGIYVADLENPSDRYFDDGFQLKVLSCHSGRLTLGINTHWTIPFYYNYVWTVNGVDVNNPYQYLTHSLKAGDKVQLKLTLRESPDVSTLSEVYVVKDSDLNGASATKQSKAAGSRPKALYSDGNGRVDLGYVDLFLNDFSIDLWVCPESSTGVILANGQKVQTRDGRGWWLGLDNGTLKFNYVPTNKFDQPTYETRVDQERTLQAGTLPLKKWSHVVLTQERSGSISIYVNGVKKVTGERILPKHSLNNALYLSLFADGYEQAPLAGTVDELKIWKYSMNEVDVRKAMNSQITSNTDALVYYHSFDADKLEDNREAFSQVAPHSRILARTKAMLSPVAGKAETVDHGISVSGGWIGDEASAKVSLSGVNDQVFVNSDLYAYSFRHNFLEDTLSNLNPKYYTVAPYAYILRDFTATDLSQKVNIIFRKNDHMNSAEYRLYAAAADMPSSYWAEIAKLKLNNDGNYMAEGLTLQQILNNKLIIVSLDNGIEIIPDEGSNMKAGKVTVTESGYTEVPFTAYLRGGNEPEDECKLKASSAAVRFDGPLNFVQGKATGKIIIDSDKLDDLTSNMVSISSDDAPVVPFSFAISDQRISKDERNAVRGNWGGFYVGDASTFSSLNSSNTMTFMTWVRIEDKSVLERMVGLMMFRSSSGATGLHIDRGNVRCHWNEESWSWSTASDLNITASDLGRWMHIAMVARPDGMDYYLNGRKFTIARSISRTRIASEMMLGMTSSGEKYFKGSFDQMMVWNRSLTQDEVLHYMHHPAELGNSGLIAYANMDMKDSNGMPIELVSGKSFRTNGGTELTVLSEFPYNPVHSVSHTSVDNKACIHVSSNGNPVDYALNVFQEYSYNYIQNARSLELPLTKESYSLVPLNNVAYGESDILKLDYTSTILVSGDSVRLAIRPLGSLEPYSMFYANAADADGRVSFEIPAQSIQRAVEVMFFSTQSVSERPVKASLFLYDKEQRPANAFVLHDEEKEIHFDVTLRSGNPSVKVPVYIKETSYAKALTDSVDLSVKNPRVTVVLDYNLMNKLAWNPVTVNLLGVDSDPVELQVAFEPKVRLSVDGSERTLHSASSLVPTYPVKVELVQGILDEDVKLEIVSEVPGVVNGMAGVMFNNTNVKYSNLDFFGVENHLDDGWNLIGNPYLASVNITKSQNYNATNIARYVYHYDNITRNYVVSDMMTFEPEKLINPFSSYFIQTMASDAHFELTPISKSRAINRKVLDYDVAAEQVALTMQLCENGTPLDELKYMWENGASTDCVFNEDALKMWSLSQDAIQVYSYDKAKKAMAVTTLPLSTVEAPLAISAGHTGKMTLKVKKMTGFTGSDRILLVDKLKGRSIELDDDTEYEFDLDRKGVMDSRFSIRFVRETTGIAETTMGYPVTVRDGECIISGLKGNADIKIFDMSGRMVVTEHTSDAEYSVRLNDGYYLVRIKENGKEFVTKISMK</sequence>
<dbReference type="PANTHER" id="PTHR46130">
    <property type="entry name" value="LAMGL DOMAIN-CONTAINING PROTEIN"/>
    <property type="match status" value="1"/>
</dbReference>
<dbReference type="Pfam" id="PF13385">
    <property type="entry name" value="Laminin_G_3"/>
    <property type="match status" value="2"/>
</dbReference>
<dbReference type="Proteomes" id="UP000823865">
    <property type="component" value="Unassembled WGS sequence"/>
</dbReference>
<dbReference type="InterPro" id="IPR026444">
    <property type="entry name" value="Secre_tail"/>
</dbReference>
<comment type="caution">
    <text evidence="3">The sequence shown here is derived from an EMBL/GenBank/DDBJ whole genome shotgun (WGS) entry which is preliminary data.</text>
</comment>
<dbReference type="InterPro" id="IPR013320">
    <property type="entry name" value="ConA-like_dom_sf"/>
</dbReference>
<dbReference type="SUPFAM" id="SSF49899">
    <property type="entry name" value="Concanavalin A-like lectins/glucanases"/>
    <property type="match status" value="2"/>
</dbReference>
<protein>
    <submittedName>
        <fullName evidence="3">T9SS type A sorting domain-containing protein</fullName>
    </submittedName>
</protein>
<gene>
    <name evidence="3" type="ORF">H9789_00215</name>
</gene>
<dbReference type="GO" id="GO:0005975">
    <property type="term" value="P:carbohydrate metabolic process"/>
    <property type="evidence" value="ECO:0007669"/>
    <property type="project" value="UniProtKB-ARBA"/>
</dbReference>
<dbReference type="Gene3D" id="2.130.10.10">
    <property type="entry name" value="YVTN repeat-like/Quinoprotein amine dehydrogenase"/>
    <property type="match status" value="2"/>
</dbReference>
<dbReference type="Gene3D" id="2.60.120.200">
    <property type="match status" value="2"/>
</dbReference>
<keyword evidence="2" id="KW-0732">Signal</keyword>
<dbReference type="GO" id="GO:0004553">
    <property type="term" value="F:hydrolase activity, hydrolyzing O-glycosyl compounds"/>
    <property type="evidence" value="ECO:0007669"/>
    <property type="project" value="UniProtKB-ARBA"/>
</dbReference>